<dbReference type="Pfam" id="PF01610">
    <property type="entry name" value="DDE_Tnp_ISL3"/>
    <property type="match status" value="1"/>
</dbReference>
<evidence type="ECO:0000313" key="3">
    <source>
        <dbReference type="EMBL" id="BBA96958.1"/>
    </source>
</evidence>
<dbReference type="InterPro" id="IPR047951">
    <property type="entry name" value="Transpos_ISL3"/>
</dbReference>
<organism evidence="3 4">
    <name type="scientific">Actinacidiphila reveromycinica</name>
    <dbReference type="NCBI Taxonomy" id="659352"/>
    <lineage>
        <taxon>Bacteria</taxon>
        <taxon>Bacillati</taxon>
        <taxon>Actinomycetota</taxon>
        <taxon>Actinomycetes</taxon>
        <taxon>Kitasatosporales</taxon>
        <taxon>Streptomycetaceae</taxon>
        <taxon>Actinacidiphila</taxon>
    </lineage>
</organism>
<dbReference type="Pfam" id="PF14690">
    <property type="entry name" value="Zn_ribbon_ISL3"/>
    <property type="match status" value="1"/>
</dbReference>
<accession>A0A7U3VMU8</accession>
<evidence type="ECO:0000259" key="2">
    <source>
        <dbReference type="Pfam" id="PF14690"/>
    </source>
</evidence>
<dbReference type="KEGG" id="arev:RVR_2492"/>
<reference evidence="3 4" key="2">
    <citation type="journal article" date="2011" name="J. Antibiot.">
        <title>Furaquinocins I and J: novel polyketide isoprenoid hybrid compounds from Streptomyces reveromyceticus SN-593.</title>
        <authorList>
            <person name="Panthee S."/>
            <person name="Takahashi S."/>
            <person name="Takagi H."/>
            <person name="Nogawa T."/>
            <person name="Oowada E."/>
            <person name="Uramoto M."/>
            <person name="Osada H."/>
        </authorList>
    </citation>
    <scope>NUCLEOTIDE SEQUENCE [LARGE SCALE GENOMIC DNA]</scope>
    <source>
        <strain evidence="3 4">SN-593</strain>
    </source>
</reference>
<proteinExistence type="predicted"/>
<name>A0A7U3VMU8_9ACTN</name>
<dbReference type="AlphaFoldDB" id="A0A7U3VMU8"/>
<feature type="domain" description="Transposase IS204/IS1001/IS1096/IS1165 zinc-finger" evidence="2">
    <location>
        <begin position="32"/>
        <end position="74"/>
    </location>
</feature>
<evidence type="ECO:0000313" key="4">
    <source>
        <dbReference type="Proteomes" id="UP000595703"/>
    </source>
</evidence>
<dbReference type="EMBL" id="AP018365">
    <property type="protein sequence ID" value="BBA96958.1"/>
    <property type="molecule type" value="Genomic_DNA"/>
</dbReference>
<reference evidence="3 4" key="3">
    <citation type="journal article" date="2011" name="Nat. Chem. Biol.">
        <title>Reveromycin A biosynthesis uses RevG and RevJ for stereospecific spiroacetal formation.</title>
        <authorList>
            <person name="Takahashi S."/>
            <person name="Toyoda A."/>
            <person name="Sekiyama Y."/>
            <person name="Takagi H."/>
            <person name="Nogawa T."/>
            <person name="Uramoto M."/>
            <person name="Suzuki R."/>
            <person name="Koshino H."/>
            <person name="Kumano T."/>
            <person name="Panthee S."/>
            <person name="Dairi T."/>
            <person name="Ishikawa J."/>
            <person name="Ikeda H."/>
            <person name="Sakaki Y."/>
            <person name="Osada H."/>
        </authorList>
    </citation>
    <scope>NUCLEOTIDE SEQUENCE [LARGE SCALE GENOMIC DNA]</scope>
    <source>
        <strain evidence="3 4">SN-593</strain>
    </source>
</reference>
<dbReference type="PANTHER" id="PTHR33498">
    <property type="entry name" value="TRANSPOSASE FOR INSERTION SEQUENCE ELEMENT IS1557"/>
    <property type="match status" value="1"/>
</dbReference>
<sequence length="226" mass="24922">MVFSGLSVLVIEDVADDGEVIRVVARTRGGLIPCPVCGVLTGKVHGYHVRTVADVPVDGRKVLARVRVRRLACPVPGCPRQTYREQVPALIQRLQRRTTRPTPQVSEIVKKSCGRAACRLTRLPATPLSYATSLHLLRRIPTPTLRVPQVIGVDDFALPRRHRYATIIIDTETGEHIDALPDREAATWEARLRGKNEVEAVCRDGSATHAEAIRRALPDAVQASDR</sequence>
<dbReference type="Proteomes" id="UP000595703">
    <property type="component" value="Chromosome"/>
</dbReference>
<keyword evidence="4" id="KW-1185">Reference proteome</keyword>
<evidence type="ECO:0000259" key="1">
    <source>
        <dbReference type="Pfam" id="PF01610"/>
    </source>
</evidence>
<gene>
    <name evidence="3" type="ORF">RVR_2492</name>
</gene>
<dbReference type="InterPro" id="IPR002560">
    <property type="entry name" value="Transposase_DDE"/>
</dbReference>
<dbReference type="PANTHER" id="PTHR33498:SF1">
    <property type="entry name" value="TRANSPOSASE FOR INSERTION SEQUENCE ELEMENT IS1557"/>
    <property type="match status" value="1"/>
</dbReference>
<reference evidence="3 4" key="1">
    <citation type="journal article" date="2010" name="J. Bacteriol.">
        <title>Biochemical characterization of a novel indole prenyltransferase from Streptomyces sp. SN-593.</title>
        <authorList>
            <person name="Takahashi S."/>
            <person name="Takagi H."/>
            <person name="Toyoda A."/>
            <person name="Uramoto M."/>
            <person name="Nogawa T."/>
            <person name="Ueki M."/>
            <person name="Sakaki Y."/>
            <person name="Osada H."/>
        </authorList>
    </citation>
    <scope>NUCLEOTIDE SEQUENCE [LARGE SCALE GENOMIC DNA]</scope>
    <source>
        <strain evidence="3 4">SN-593</strain>
    </source>
</reference>
<dbReference type="InterPro" id="IPR029261">
    <property type="entry name" value="Transposase_Znf"/>
</dbReference>
<reference evidence="3 4" key="4">
    <citation type="journal article" date="2020" name="Sci. Rep.">
        <title>beta-carboline chemical signals induce reveromycin production through a LuxR family regulator in Streptomyces sp. SN-593.</title>
        <authorList>
            <person name="Panthee S."/>
            <person name="Kito N."/>
            <person name="Hayashi T."/>
            <person name="Shimizu T."/>
            <person name="Ishikawa J."/>
            <person name="Hamamoto H."/>
            <person name="Osada H."/>
            <person name="Takahashi S."/>
        </authorList>
    </citation>
    <scope>NUCLEOTIDE SEQUENCE [LARGE SCALE GENOMIC DNA]</scope>
    <source>
        <strain evidence="3 4">SN-593</strain>
    </source>
</reference>
<feature type="domain" description="Transposase IS204/IS1001/IS1096/IS1165 DDE" evidence="1">
    <location>
        <begin position="151"/>
        <end position="226"/>
    </location>
</feature>
<protein>
    <submittedName>
        <fullName evidence="3">Putative transposase</fullName>
    </submittedName>
</protein>